<evidence type="ECO:0000256" key="1">
    <source>
        <dbReference type="ARBA" id="ARBA00000085"/>
    </source>
</evidence>
<dbReference type="InterPro" id="IPR036097">
    <property type="entry name" value="HisK_dim/P_sf"/>
</dbReference>
<sequence>MNRRLERPPRRPVVIYSRQLLITIPVITVPTMPATLRPALLKPVIVLLAAAIFAIDAFTPLDSAIAVMYVVVVLATVLAWPRHVLAVTGICLVLTVAAHLCSTWFGIVNSSLARCAVSLAAIGISGYLAHAGARATARLLEREESLRHSRAQLAHATRVTTLGELAASIAHEVNQPLAAISANGEAALRWLRRDPPDPDEVRHALERMLADTERASEVISRIRALARRGEPQVAPVDLGGVARDCAALLQRELASHGTALALDIAAGLPPVRGDRVQLQQVLINLLMNGMQAMAPHGGQLRLTVAPAGAGVRIAVTDQGPGIPTHEVGRLFEPFYSTKEDGMGMGLPICRSIVESHGGRIAALPGGSGATLEITLPAGGTGSPA</sequence>
<evidence type="ECO:0000313" key="11">
    <source>
        <dbReference type="EMBL" id="QGZ38039.1"/>
    </source>
</evidence>
<keyword evidence="9" id="KW-1133">Transmembrane helix</keyword>
<keyword evidence="12" id="KW-1185">Reference proteome</keyword>
<dbReference type="Gene3D" id="1.10.287.130">
    <property type="match status" value="1"/>
</dbReference>
<dbReference type="CDD" id="cd00082">
    <property type="entry name" value="HisKA"/>
    <property type="match status" value="1"/>
</dbReference>
<dbReference type="SUPFAM" id="SSF55874">
    <property type="entry name" value="ATPase domain of HSP90 chaperone/DNA topoisomerase II/histidine kinase"/>
    <property type="match status" value="1"/>
</dbReference>
<dbReference type="InterPro" id="IPR005467">
    <property type="entry name" value="His_kinase_dom"/>
</dbReference>
<dbReference type="EC" id="2.7.13.3" evidence="2"/>
<accession>A0ABX6FKE4</accession>
<evidence type="ECO:0000259" key="10">
    <source>
        <dbReference type="PROSITE" id="PS50109"/>
    </source>
</evidence>
<dbReference type="PROSITE" id="PS50109">
    <property type="entry name" value="HIS_KIN"/>
    <property type="match status" value="1"/>
</dbReference>
<keyword evidence="7" id="KW-0067">ATP-binding</keyword>
<keyword evidence="9" id="KW-0812">Transmembrane</keyword>
<dbReference type="Proteomes" id="UP000437862">
    <property type="component" value="Chromosome"/>
</dbReference>
<dbReference type="PANTHER" id="PTHR43065">
    <property type="entry name" value="SENSOR HISTIDINE KINASE"/>
    <property type="match status" value="1"/>
</dbReference>
<name>A0ABX6FKE4_9BURK</name>
<evidence type="ECO:0000256" key="6">
    <source>
        <dbReference type="ARBA" id="ARBA00022777"/>
    </source>
</evidence>
<dbReference type="InterPro" id="IPR004358">
    <property type="entry name" value="Sig_transdc_His_kin-like_C"/>
</dbReference>
<keyword evidence="8" id="KW-0902">Two-component regulatory system</keyword>
<dbReference type="Gene3D" id="3.30.565.10">
    <property type="entry name" value="Histidine kinase-like ATPase, C-terminal domain"/>
    <property type="match status" value="1"/>
</dbReference>
<evidence type="ECO:0000256" key="9">
    <source>
        <dbReference type="SAM" id="Phobius"/>
    </source>
</evidence>
<keyword evidence="3" id="KW-0597">Phosphoprotein</keyword>
<keyword evidence="9" id="KW-0472">Membrane</keyword>
<reference evidence="11 12" key="1">
    <citation type="submission" date="2019-12" db="EMBL/GenBank/DDBJ databases">
        <title>Draft Genome Sequences of Six Type Strains of the Genus Massilia.</title>
        <authorList>
            <person name="Miess H."/>
            <person name="Frediansyah A."/>
            <person name="Goeker M."/>
            <person name="Gross H."/>
        </authorList>
    </citation>
    <scope>NUCLEOTIDE SEQUENCE [LARGE SCALE GENOMIC DNA]</scope>
    <source>
        <strain evidence="11 12">DSM 26639</strain>
    </source>
</reference>
<dbReference type="Pfam" id="PF02518">
    <property type="entry name" value="HATPase_c"/>
    <property type="match status" value="1"/>
</dbReference>
<feature type="transmembrane region" description="Helical" evidence="9">
    <location>
        <begin position="12"/>
        <end position="32"/>
    </location>
</feature>
<protein>
    <recommendedName>
        <fullName evidence="2">histidine kinase</fullName>
        <ecNumber evidence="2">2.7.13.3</ecNumber>
    </recommendedName>
</protein>
<dbReference type="SUPFAM" id="SSF47384">
    <property type="entry name" value="Homodimeric domain of signal transducing histidine kinase"/>
    <property type="match status" value="1"/>
</dbReference>
<comment type="catalytic activity">
    <reaction evidence="1">
        <text>ATP + protein L-histidine = ADP + protein N-phospho-L-histidine.</text>
        <dbReference type="EC" id="2.7.13.3"/>
    </reaction>
</comment>
<dbReference type="SMART" id="SM00388">
    <property type="entry name" value="HisKA"/>
    <property type="match status" value="1"/>
</dbReference>
<dbReference type="InterPro" id="IPR003594">
    <property type="entry name" value="HATPase_dom"/>
</dbReference>
<evidence type="ECO:0000256" key="4">
    <source>
        <dbReference type="ARBA" id="ARBA00022679"/>
    </source>
</evidence>
<evidence type="ECO:0000256" key="5">
    <source>
        <dbReference type="ARBA" id="ARBA00022741"/>
    </source>
</evidence>
<evidence type="ECO:0000256" key="8">
    <source>
        <dbReference type="ARBA" id="ARBA00023012"/>
    </source>
</evidence>
<keyword evidence="4" id="KW-0808">Transferase</keyword>
<dbReference type="PRINTS" id="PR00344">
    <property type="entry name" value="BCTRLSENSOR"/>
</dbReference>
<dbReference type="PANTHER" id="PTHR43065:SF10">
    <property type="entry name" value="PEROXIDE STRESS-ACTIVATED HISTIDINE KINASE MAK3"/>
    <property type="match status" value="1"/>
</dbReference>
<keyword evidence="5" id="KW-0547">Nucleotide-binding</keyword>
<dbReference type="SMART" id="SM00387">
    <property type="entry name" value="HATPase_c"/>
    <property type="match status" value="1"/>
</dbReference>
<organism evidence="11 12">
    <name type="scientific">Pseudoduganella flava</name>
    <dbReference type="NCBI Taxonomy" id="871742"/>
    <lineage>
        <taxon>Bacteria</taxon>
        <taxon>Pseudomonadati</taxon>
        <taxon>Pseudomonadota</taxon>
        <taxon>Betaproteobacteria</taxon>
        <taxon>Burkholderiales</taxon>
        <taxon>Oxalobacteraceae</taxon>
        <taxon>Telluria group</taxon>
        <taxon>Pseudoduganella</taxon>
    </lineage>
</organism>
<keyword evidence="6" id="KW-0418">Kinase</keyword>
<dbReference type="InterPro" id="IPR003661">
    <property type="entry name" value="HisK_dim/P_dom"/>
</dbReference>
<evidence type="ECO:0000313" key="12">
    <source>
        <dbReference type="Proteomes" id="UP000437862"/>
    </source>
</evidence>
<feature type="domain" description="Histidine kinase" evidence="10">
    <location>
        <begin position="168"/>
        <end position="379"/>
    </location>
</feature>
<dbReference type="Pfam" id="PF00512">
    <property type="entry name" value="HisKA"/>
    <property type="match status" value="1"/>
</dbReference>
<dbReference type="InterPro" id="IPR036890">
    <property type="entry name" value="HATPase_C_sf"/>
</dbReference>
<gene>
    <name evidence="11" type="ORF">GO485_02570</name>
</gene>
<feature type="transmembrane region" description="Helical" evidence="9">
    <location>
        <begin position="44"/>
        <end position="77"/>
    </location>
</feature>
<feature type="transmembrane region" description="Helical" evidence="9">
    <location>
        <begin position="84"/>
        <end position="105"/>
    </location>
</feature>
<proteinExistence type="predicted"/>
<evidence type="ECO:0000256" key="2">
    <source>
        <dbReference type="ARBA" id="ARBA00012438"/>
    </source>
</evidence>
<dbReference type="EMBL" id="CP046904">
    <property type="protein sequence ID" value="QGZ38039.1"/>
    <property type="molecule type" value="Genomic_DNA"/>
</dbReference>
<evidence type="ECO:0000256" key="7">
    <source>
        <dbReference type="ARBA" id="ARBA00022840"/>
    </source>
</evidence>
<evidence type="ECO:0000256" key="3">
    <source>
        <dbReference type="ARBA" id="ARBA00022553"/>
    </source>
</evidence>